<keyword evidence="1" id="KW-0597">Phosphoprotein</keyword>
<proteinExistence type="predicted"/>
<dbReference type="RefSeq" id="WP_378016806.1">
    <property type="nucleotide sequence ID" value="NZ_JBHSKT010000003.1"/>
</dbReference>
<keyword evidence="3" id="KW-0808">Transferase</keyword>
<comment type="caution">
    <text evidence="5">The sequence shown here is derived from an EMBL/GenBank/DDBJ whole genome shotgun (WGS) entry which is preliminary data.</text>
</comment>
<name>A0ABW0EB25_9BACT</name>
<sequence>METNLSPDYWQTRYKNAQTGWDLGAVSPPLKAYTHQLSSQKLKILIPGAGNAYEAEYLHQLGFTEVYVADIAESPLQALKQRVPDFPAEHLLHQNFFEIQDTFDLILEQTFFCAINPELRPAYAKKCAELLKPGGKLVGLLFNTTFENPGPPFGGSAEEYRVYFEPYFHFRTFAPAYNSVKPRAGRELFMILERKEN</sequence>
<dbReference type="PROSITE" id="PS51585">
    <property type="entry name" value="SAM_MT_TPMT"/>
    <property type="match status" value="1"/>
</dbReference>
<keyword evidence="2 5" id="KW-0489">Methyltransferase</keyword>
<dbReference type="GO" id="GO:0032259">
    <property type="term" value="P:methylation"/>
    <property type="evidence" value="ECO:0007669"/>
    <property type="project" value="UniProtKB-KW"/>
</dbReference>
<keyword evidence="6" id="KW-1185">Reference proteome</keyword>
<dbReference type="GO" id="GO:0008168">
    <property type="term" value="F:methyltransferase activity"/>
    <property type="evidence" value="ECO:0007669"/>
    <property type="project" value="UniProtKB-KW"/>
</dbReference>
<dbReference type="Proteomes" id="UP001596161">
    <property type="component" value="Unassembled WGS sequence"/>
</dbReference>
<evidence type="ECO:0000313" key="5">
    <source>
        <dbReference type="EMBL" id="MFC5270436.1"/>
    </source>
</evidence>
<dbReference type="Gene3D" id="3.40.50.150">
    <property type="entry name" value="Vaccinia Virus protein VP39"/>
    <property type="match status" value="1"/>
</dbReference>
<evidence type="ECO:0000256" key="1">
    <source>
        <dbReference type="ARBA" id="ARBA00022553"/>
    </source>
</evidence>
<dbReference type="InterPro" id="IPR008854">
    <property type="entry name" value="TPMT"/>
</dbReference>
<keyword evidence="4" id="KW-0949">S-adenosyl-L-methionine</keyword>
<reference evidence="6" key="1">
    <citation type="journal article" date="2019" name="Int. J. Syst. Evol. Microbiol.">
        <title>The Global Catalogue of Microorganisms (GCM) 10K type strain sequencing project: providing services to taxonomists for standard genome sequencing and annotation.</title>
        <authorList>
            <consortium name="The Broad Institute Genomics Platform"/>
            <consortium name="The Broad Institute Genome Sequencing Center for Infectious Disease"/>
            <person name="Wu L."/>
            <person name="Ma J."/>
        </authorList>
    </citation>
    <scope>NUCLEOTIDE SEQUENCE [LARGE SCALE GENOMIC DNA]</scope>
    <source>
        <strain evidence="6">KACC 12602</strain>
    </source>
</reference>
<dbReference type="PANTHER" id="PTHR32183:SF11">
    <property type="entry name" value="THIOL METHYLTRANSFERASE 2-RELATED"/>
    <property type="match status" value="1"/>
</dbReference>
<evidence type="ECO:0000256" key="4">
    <source>
        <dbReference type="ARBA" id="ARBA00022691"/>
    </source>
</evidence>
<evidence type="ECO:0000313" key="6">
    <source>
        <dbReference type="Proteomes" id="UP001596161"/>
    </source>
</evidence>
<dbReference type="SUPFAM" id="SSF53335">
    <property type="entry name" value="S-adenosyl-L-methionine-dependent methyltransferases"/>
    <property type="match status" value="1"/>
</dbReference>
<dbReference type="CDD" id="cd02440">
    <property type="entry name" value="AdoMet_MTases"/>
    <property type="match status" value="1"/>
</dbReference>
<dbReference type="PANTHER" id="PTHR32183">
    <property type="match status" value="1"/>
</dbReference>
<dbReference type="InterPro" id="IPR029063">
    <property type="entry name" value="SAM-dependent_MTases_sf"/>
</dbReference>
<evidence type="ECO:0000256" key="3">
    <source>
        <dbReference type="ARBA" id="ARBA00022679"/>
    </source>
</evidence>
<protein>
    <submittedName>
        <fullName evidence="5">Methyltransferase</fullName>
    </submittedName>
</protein>
<evidence type="ECO:0000256" key="2">
    <source>
        <dbReference type="ARBA" id="ARBA00022603"/>
    </source>
</evidence>
<dbReference type="Pfam" id="PF05724">
    <property type="entry name" value="TPMT"/>
    <property type="match status" value="1"/>
</dbReference>
<gene>
    <name evidence="5" type="ORF">ACFPIB_07440</name>
</gene>
<organism evidence="5 6">
    <name type="scientific">Adhaeribacter terreus</name>
    <dbReference type="NCBI Taxonomy" id="529703"/>
    <lineage>
        <taxon>Bacteria</taxon>
        <taxon>Pseudomonadati</taxon>
        <taxon>Bacteroidota</taxon>
        <taxon>Cytophagia</taxon>
        <taxon>Cytophagales</taxon>
        <taxon>Hymenobacteraceae</taxon>
        <taxon>Adhaeribacter</taxon>
    </lineage>
</organism>
<accession>A0ABW0EB25</accession>
<dbReference type="EMBL" id="JBHSKT010000003">
    <property type="protein sequence ID" value="MFC5270436.1"/>
    <property type="molecule type" value="Genomic_DNA"/>
</dbReference>